<evidence type="ECO:0000256" key="11">
    <source>
        <dbReference type="ARBA" id="ARBA00023204"/>
    </source>
</evidence>
<evidence type="ECO:0000256" key="3">
    <source>
        <dbReference type="ARBA" id="ARBA00012030"/>
    </source>
</evidence>
<reference evidence="14 15" key="1">
    <citation type="submission" date="2016-11" db="EMBL/GenBank/DDBJ databases">
        <authorList>
            <person name="Jaros S."/>
            <person name="Januszkiewicz K."/>
            <person name="Wedrychowicz H."/>
        </authorList>
    </citation>
    <scope>NUCLEOTIDE SEQUENCE [LARGE SCALE GENOMIC DNA]</scope>
    <source>
        <strain evidence="14 15">DSM 18899</strain>
    </source>
</reference>
<keyword evidence="8" id="KW-0378">Hydrolase</keyword>
<keyword evidence="7" id="KW-0227">DNA damage</keyword>
<keyword evidence="5" id="KW-0004">4Fe-4S</keyword>
<evidence type="ECO:0000256" key="2">
    <source>
        <dbReference type="ARBA" id="ARBA00006521"/>
    </source>
</evidence>
<keyword evidence="6" id="KW-0479">Metal-binding</keyword>
<dbReference type="Gene3D" id="3.40.470.10">
    <property type="entry name" value="Uracil-DNA glycosylase-like domain"/>
    <property type="match status" value="1"/>
</dbReference>
<comment type="similarity">
    <text evidence="2">Belongs to the uracil-DNA glycosylase (UDG) superfamily. Type 4 (UDGa) family.</text>
</comment>
<keyword evidence="11" id="KW-0234">DNA repair</keyword>
<evidence type="ECO:0000259" key="13">
    <source>
        <dbReference type="SMART" id="SM00986"/>
    </source>
</evidence>
<dbReference type="GO" id="GO:0006281">
    <property type="term" value="P:DNA repair"/>
    <property type="evidence" value="ECO:0007669"/>
    <property type="project" value="UniProtKB-KW"/>
</dbReference>
<feature type="domain" description="Uracil-DNA glycosylase-like" evidence="13">
    <location>
        <begin position="127"/>
        <end position="274"/>
    </location>
</feature>
<evidence type="ECO:0000313" key="15">
    <source>
        <dbReference type="Proteomes" id="UP000186513"/>
    </source>
</evidence>
<name>A0A1K2HB31_9NEIS</name>
<dbReference type="InterPro" id="IPR005122">
    <property type="entry name" value="Uracil-DNA_glycosylase-like"/>
</dbReference>
<dbReference type="CDD" id="cd10030">
    <property type="entry name" value="UDG-F4_TTUDGA_SPO1dp_like"/>
    <property type="match status" value="1"/>
</dbReference>
<dbReference type="SMART" id="SM00986">
    <property type="entry name" value="UDG"/>
    <property type="match status" value="1"/>
</dbReference>
<evidence type="ECO:0000256" key="7">
    <source>
        <dbReference type="ARBA" id="ARBA00022763"/>
    </source>
</evidence>
<dbReference type="PANTHER" id="PTHR33693">
    <property type="entry name" value="TYPE-5 URACIL-DNA GLYCOSYLASE"/>
    <property type="match status" value="1"/>
</dbReference>
<evidence type="ECO:0000256" key="9">
    <source>
        <dbReference type="ARBA" id="ARBA00023004"/>
    </source>
</evidence>
<keyword evidence="10" id="KW-0411">Iron-sulfur</keyword>
<accession>A0A1K2HB31</accession>
<dbReference type="InterPro" id="IPR036895">
    <property type="entry name" value="Uracil-DNA_glycosylase-like_sf"/>
</dbReference>
<dbReference type="InterPro" id="IPR051536">
    <property type="entry name" value="UDG_Type-4/5"/>
</dbReference>
<evidence type="ECO:0000256" key="4">
    <source>
        <dbReference type="ARBA" id="ARBA00019403"/>
    </source>
</evidence>
<dbReference type="PANTHER" id="PTHR33693:SF1">
    <property type="entry name" value="TYPE-4 URACIL-DNA GLYCOSYLASE"/>
    <property type="match status" value="1"/>
</dbReference>
<dbReference type="EC" id="3.2.2.27" evidence="3"/>
<keyword evidence="9" id="KW-0408">Iron</keyword>
<evidence type="ECO:0000256" key="1">
    <source>
        <dbReference type="ARBA" id="ARBA00001400"/>
    </source>
</evidence>
<protein>
    <recommendedName>
        <fullName evidence="4">Type-4 uracil-DNA glycosylase</fullName>
        <ecNumber evidence="3">3.2.2.27</ecNumber>
    </recommendedName>
</protein>
<evidence type="ECO:0000256" key="6">
    <source>
        <dbReference type="ARBA" id="ARBA00022723"/>
    </source>
</evidence>
<feature type="compositionally biased region" description="Pro residues" evidence="12">
    <location>
        <begin position="65"/>
        <end position="78"/>
    </location>
</feature>
<dbReference type="EMBL" id="FPKR01000003">
    <property type="protein sequence ID" value="SFZ73963.1"/>
    <property type="molecule type" value="Genomic_DNA"/>
</dbReference>
<feature type="region of interest" description="Disordered" evidence="12">
    <location>
        <begin position="16"/>
        <end position="91"/>
    </location>
</feature>
<evidence type="ECO:0000313" key="14">
    <source>
        <dbReference type="EMBL" id="SFZ73963.1"/>
    </source>
</evidence>
<dbReference type="NCBIfam" id="TIGR00758">
    <property type="entry name" value="UDG_fam4"/>
    <property type="match status" value="1"/>
</dbReference>
<evidence type="ECO:0000256" key="12">
    <source>
        <dbReference type="SAM" id="MobiDB-lite"/>
    </source>
</evidence>
<dbReference type="GO" id="GO:0004844">
    <property type="term" value="F:uracil DNA N-glycosylase activity"/>
    <property type="evidence" value="ECO:0007669"/>
    <property type="project" value="UniProtKB-EC"/>
</dbReference>
<comment type="catalytic activity">
    <reaction evidence="1">
        <text>Hydrolyzes single-stranded DNA or mismatched double-stranded DNA and polynucleotides, releasing free uracil.</text>
        <dbReference type="EC" id="3.2.2.27"/>
    </reaction>
</comment>
<proteinExistence type="inferred from homology"/>
<dbReference type="InterPro" id="IPR005273">
    <property type="entry name" value="Ura-DNA_glyco_family4"/>
</dbReference>
<dbReference type="STRING" id="1121279.SAMN02745887_01059"/>
<dbReference type="SMART" id="SM00987">
    <property type="entry name" value="UreE_C"/>
    <property type="match status" value="1"/>
</dbReference>
<dbReference type="OrthoDB" id="5290748at2"/>
<organism evidence="14 15">
    <name type="scientific">Chitinimonas taiwanensis DSM 18899</name>
    <dbReference type="NCBI Taxonomy" id="1121279"/>
    <lineage>
        <taxon>Bacteria</taxon>
        <taxon>Pseudomonadati</taxon>
        <taxon>Pseudomonadota</taxon>
        <taxon>Betaproteobacteria</taxon>
        <taxon>Neisseriales</taxon>
        <taxon>Chitinibacteraceae</taxon>
        <taxon>Chitinimonas</taxon>
    </lineage>
</organism>
<dbReference type="Pfam" id="PF03167">
    <property type="entry name" value="UDG"/>
    <property type="match status" value="1"/>
</dbReference>
<gene>
    <name evidence="14" type="ORF">SAMN02745887_01059</name>
</gene>
<feature type="compositionally biased region" description="Low complexity" evidence="12">
    <location>
        <begin position="26"/>
        <end position="47"/>
    </location>
</feature>
<dbReference type="GO" id="GO:0051539">
    <property type="term" value="F:4 iron, 4 sulfur cluster binding"/>
    <property type="evidence" value="ECO:0007669"/>
    <property type="project" value="UniProtKB-KW"/>
</dbReference>
<dbReference type="SUPFAM" id="SSF52141">
    <property type="entry name" value="Uracil-DNA glycosylase-like"/>
    <property type="match status" value="1"/>
</dbReference>
<sequence>MSDQYTELVLEELGLLPLWLPPERMPTPASCPRTAPPAAAAQEASPAIDKPSDTANPPQALRSRPPLPATQPAAPTPAPQTEASPAGSVNRDERALRIATLDWEGLQAEAQACTACGLCKTRNKVVFGVGQPSTDWLVVGEAPGAEEDRQGEPFVGQAGKLLDNMLAAVGRSRQENVYILNTLKCRPPQNRNPQPDEMALCAPFLQRQVALIQPKVIFAVGRFAVQALLGRDASIASLRGQLHEYQGIPVVVSYHPAYLLRNLPDKIKAWQDLLLARKTLAERKAPGTQP</sequence>
<dbReference type="GO" id="GO:0046872">
    <property type="term" value="F:metal ion binding"/>
    <property type="evidence" value="ECO:0007669"/>
    <property type="project" value="UniProtKB-KW"/>
</dbReference>
<evidence type="ECO:0000256" key="5">
    <source>
        <dbReference type="ARBA" id="ARBA00022485"/>
    </source>
</evidence>
<dbReference type="Proteomes" id="UP000186513">
    <property type="component" value="Unassembled WGS sequence"/>
</dbReference>
<evidence type="ECO:0000256" key="8">
    <source>
        <dbReference type="ARBA" id="ARBA00022801"/>
    </source>
</evidence>
<evidence type="ECO:0000256" key="10">
    <source>
        <dbReference type="ARBA" id="ARBA00023014"/>
    </source>
</evidence>
<dbReference type="AlphaFoldDB" id="A0A1K2HB31"/>
<dbReference type="RefSeq" id="WP_072427578.1">
    <property type="nucleotide sequence ID" value="NZ_FPKR01000003.1"/>
</dbReference>
<keyword evidence="15" id="KW-1185">Reference proteome</keyword>